<evidence type="ECO:0000313" key="5">
    <source>
        <dbReference type="Proteomes" id="UP000799640"/>
    </source>
</evidence>
<feature type="compositionally biased region" description="Pro residues" evidence="2">
    <location>
        <begin position="1"/>
        <end position="15"/>
    </location>
</feature>
<dbReference type="OrthoDB" id="204980at2759"/>
<dbReference type="Gene3D" id="3.20.20.80">
    <property type="entry name" value="Glycosidases"/>
    <property type="match status" value="1"/>
</dbReference>
<comment type="similarity">
    <text evidence="1">Belongs to the glycosyl hydrolase 13 family.</text>
</comment>
<evidence type="ECO:0000256" key="2">
    <source>
        <dbReference type="SAM" id="MobiDB-lite"/>
    </source>
</evidence>
<dbReference type="SMART" id="SM00642">
    <property type="entry name" value="Aamy"/>
    <property type="match status" value="1"/>
</dbReference>
<evidence type="ECO:0000313" key="4">
    <source>
        <dbReference type="EMBL" id="KAF2398855.1"/>
    </source>
</evidence>
<dbReference type="EMBL" id="ML996699">
    <property type="protein sequence ID" value="KAF2398855.1"/>
    <property type="molecule type" value="Genomic_DNA"/>
</dbReference>
<keyword evidence="5" id="KW-1185">Reference proteome</keyword>
<feature type="domain" description="Glycosyl hydrolase family 13 catalytic" evidence="3">
    <location>
        <begin position="56"/>
        <end position="519"/>
    </location>
</feature>
<proteinExistence type="inferred from homology"/>
<accession>A0A6G1HSZ0</accession>
<reference evidence="4" key="1">
    <citation type="journal article" date="2020" name="Stud. Mycol.">
        <title>101 Dothideomycetes genomes: a test case for predicting lifestyles and emergence of pathogens.</title>
        <authorList>
            <person name="Haridas S."/>
            <person name="Albert R."/>
            <person name="Binder M."/>
            <person name="Bloem J."/>
            <person name="Labutti K."/>
            <person name="Salamov A."/>
            <person name="Andreopoulos B."/>
            <person name="Baker S."/>
            <person name="Barry K."/>
            <person name="Bills G."/>
            <person name="Bluhm B."/>
            <person name="Cannon C."/>
            <person name="Castanera R."/>
            <person name="Culley D."/>
            <person name="Daum C."/>
            <person name="Ezra D."/>
            <person name="Gonzalez J."/>
            <person name="Henrissat B."/>
            <person name="Kuo A."/>
            <person name="Liang C."/>
            <person name="Lipzen A."/>
            <person name="Lutzoni F."/>
            <person name="Magnuson J."/>
            <person name="Mondo S."/>
            <person name="Nolan M."/>
            <person name="Ohm R."/>
            <person name="Pangilinan J."/>
            <person name="Park H.-J."/>
            <person name="Ramirez L."/>
            <person name="Alfaro M."/>
            <person name="Sun H."/>
            <person name="Tritt A."/>
            <person name="Yoshinaga Y."/>
            <person name="Zwiers L.-H."/>
            <person name="Turgeon B."/>
            <person name="Goodwin S."/>
            <person name="Spatafora J."/>
            <person name="Crous P."/>
            <person name="Grigoriev I."/>
        </authorList>
    </citation>
    <scope>NUCLEOTIDE SEQUENCE</scope>
    <source>
        <strain evidence="4">CBS 262.69</strain>
    </source>
</reference>
<dbReference type="PANTHER" id="PTHR10357:SF209">
    <property type="entry name" value="PERIPLASMIC ALPHA-AMYLASE"/>
    <property type="match status" value="1"/>
</dbReference>
<evidence type="ECO:0000259" key="3">
    <source>
        <dbReference type="SMART" id="SM00642"/>
    </source>
</evidence>
<dbReference type="InterPro" id="IPR006047">
    <property type="entry name" value="GH13_cat_dom"/>
</dbReference>
<dbReference type="AlphaFoldDB" id="A0A6G1HSZ0"/>
<dbReference type="Proteomes" id="UP000799640">
    <property type="component" value="Unassembled WGS sequence"/>
</dbReference>
<feature type="region of interest" description="Disordered" evidence="2">
    <location>
        <begin position="71"/>
        <end position="95"/>
    </location>
</feature>
<evidence type="ECO:0000256" key="1">
    <source>
        <dbReference type="ARBA" id="ARBA00008061"/>
    </source>
</evidence>
<dbReference type="InterPro" id="IPR017853">
    <property type="entry name" value="GH"/>
</dbReference>
<dbReference type="GO" id="GO:0005975">
    <property type="term" value="P:carbohydrate metabolic process"/>
    <property type="evidence" value="ECO:0007669"/>
    <property type="project" value="InterPro"/>
</dbReference>
<feature type="region of interest" description="Disordered" evidence="2">
    <location>
        <begin position="1"/>
        <end position="26"/>
    </location>
</feature>
<dbReference type="Pfam" id="PF00128">
    <property type="entry name" value="Alpha-amylase"/>
    <property type="match status" value="1"/>
</dbReference>
<gene>
    <name evidence="4" type="ORF">EJ06DRAFT_583470</name>
</gene>
<dbReference type="PANTHER" id="PTHR10357">
    <property type="entry name" value="ALPHA-AMYLASE FAMILY MEMBER"/>
    <property type="match status" value="1"/>
</dbReference>
<sequence length="641" mass="71077">MNPPTGPPQASPDSPPELAEHLTSTTDPALQSLLRTAPSRPYTPSPTAWEDLVLYFLLPDRFSNALEQHRDIPTTQQRTPPYTPSAAGSVLRPPNSAQKWRDAGARFVGGTLAGVRSKLGYLSRLGVGGVWLGPVLKQVRGLETYHGYGVQDFLAVESRLGTREELREVVREAHRVGICVVLDVILNHAGDVFAYEKERPVYDGREYKVKGWYDARRKAEIAFGRGEVGKVKGVYPDGAVWPVELQDPSCWTRKGRIRDWDKAPEYLEGDFFGLKALSLGAHAVDKFVPTPTLKALVEVYKFWIAYADLDGLRIDTVKHMGHGPTRYFTSCIKEFAQALGKDNFLMVGEIAGAGAFETVEVTGLDAALGIGHMQEALWKVPKGLEDPSKYFSLFRNAPYKEKGSGPWFRNKIVTMIDDHDQIWRLTSKGRFCSDPVGQKLICAALALNLCTLGIPCIYYGTEQGFDGAGGSGSQGHHSDQYIREAMFGGEFGAFRTRDVHFFLEDSEIYRFIANIVKLRSEHIALRRGRQFLREVSSTGIRWGYPKIKGQRRRGIVAWSRVFNEVELLCAISTDPDKATVAWVEVDPRMSAEGSTLGCLYPGGDDVTVQRRGGRAMVKLIVEAGKFVVYGQSSHVAVSSKI</sequence>
<protein>
    <submittedName>
        <fullName evidence="4">Alpha-amylase</fullName>
    </submittedName>
</protein>
<name>A0A6G1HSZ0_9PEZI</name>
<organism evidence="4 5">
    <name type="scientific">Trichodelitschia bisporula</name>
    <dbReference type="NCBI Taxonomy" id="703511"/>
    <lineage>
        <taxon>Eukaryota</taxon>
        <taxon>Fungi</taxon>
        <taxon>Dikarya</taxon>
        <taxon>Ascomycota</taxon>
        <taxon>Pezizomycotina</taxon>
        <taxon>Dothideomycetes</taxon>
        <taxon>Dothideomycetes incertae sedis</taxon>
        <taxon>Phaeotrichales</taxon>
        <taxon>Phaeotrichaceae</taxon>
        <taxon>Trichodelitschia</taxon>
    </lineage>
</organism>
<dbReference type="SUPFAM" id="SSF51445">
    <property type="entry name" value="(Trans)glycosidases"/>
    <property type="match status" value="1"/>
</dbReference>
<dbReference type="CDD" id="cd11352">
    <property type="entry name" value="AmyAc_5"/>
    <property type="match status" value="1"/>
</dbReference>